<dbReference type="Gene3D" id="2.40.40.10">
    <property type="entry name" value="RlpA-like domain"/>
    <property type="match status" value="1"/>
</dbReference>
<dbReference type="InterPro" id="IPR051477">
    <property type="entry name" value="Expansin_CellWall"/>
</dbReference>
<feature type="chain" id="PRO_5046177678" evidence="3">
    <location>
        <begin position="22"/>
        <end position="281"/>
    </location>
</feature>
<feature type="compositionally biased region" description="Low complexity" evidence="2">
    <location>
        <begin position="213"/>
        <end position="248"/>
    </location>
</feature>
<feature type="region of interest" description="Disordered" evidence="2">
    <location>
        <begin position="145"/>
        <end position="257"/>
    </location>
</feature>
<feature type="compositionally biased region" description="Pro residues" evidence="2">
    <location>
        <begin position="180"/>
        <end position="194"/>
    </location>
</feature>
<accession>A0ABP1DCA8</accession>
<keyword evidence="5" id="KW-1185">Reference proteome</keyword>
<dbReference type="PRINTS" id="PR01217">
    <property type="entry name" value="PRICHEXTENSN"/>
</dbReference>
<dbReference type="CDD" id="cd22191">
    <property type="entry name" value="DPBB_RlpA_EXP_N-like"/>
    <property type="match status" value="1"/>
</dbReference>
<reference evidence="5" key="1">
    <citation type="submission" date="2024-04" db="EMBL/GenBank/DDBJ databases">
        <authorList>
            <person name="Shaw F."/>
            <person name="Minotto A."/>
        </authorList>
    </citation>
    <scope>NUCLEOTIDE SEQUENCE [LARGE SCALE GENOMIC DNA]</scope>
</reference>
<dbReference type="PANTHER" id="PTHR31836:SF28">
    <property type="entry name" value="SRCR DOMAIN-CONTAINING PROTEIN-RELATED"/>
    <property type="match status" value="1"/>
</dbReference>
<feature type="compositionally biased region" description="Pro residues" evidence="2">
    <location>
        <begin position="157"/>
        <end position="173"/>
    </location>
</feature>
<dbReference type="InterPro" id="IPR036908">
    <property type="entry name" value="RlpA-like_sf"/>
</dbReference>
<evidence type="ECO:0000313" key="5">
    <source>
        <dbReference type="Proteomes" id="UP001497453"/>
    </source>
</evidence>
<evidence type="ECO:0000313" key="4">
    <source>
        <dbReference type="EMBL" id="CAL1704217.1"/>
    </source>
</evidence>
<dbReference type="Proteomes" id="UP001497453">
    <property type="component" value="Chromosome 3"/>
</dbReference>
<dbReference type="PANTHER" id="PTHR31836">
    <property type="match status" value="1"/>
</dbReference>
<dbReference type="SUPFAM" id="SSF50685">
    <property type="entry name" value="Barwin-like endoglucanases"/>
    <property type="match status" value="1"/>
</dbReference>
<feature type="compositionally biased region" description="Low complexity" evidence="2">
    <location>
        <begin position="195"/>
        <end position="204"/>
    </location>
</feature>
<keyword evidence="1 3" id="KW-0732">Signal</keyword>
<organism evidence="4 5">
    <name type="scientific">Somion occarium</name>
    <dbReference type="NCBI Taxonomy" id="3059160"/>
    <lineage>
        <taxon>Eukaryota</taxon>
        <taxon>Fungi</taxon>
        <taxon>Dikarya</taxon>
        <taxon>Basidiomycota</taxon>
        <taxon>Agaricomycotina</taxon>
        <taxon>Agaricomycetes</taxon>
        <taxon>Polyporales</taxon>
        <taxon>Cerrenaceae</taxon>
        <taxon>Somion</taxon>
    </lineage>
</organism>
<evidence type="ECO:0000256" key="1">
    <source>
        <dbReference type="ARBA" id="ARBA00022729"/>
    </source>
</evidence>
<dbReference type="EMBL" id="OZ037946">
    <property type="protein sequence ID" value="CAL1704217.1"/>
    <property type="molecule type" value="Genomic_DNA"/>
</dbReference>
<feature type="signal peptide" evidence="3">
    <location>
        <begin position="1"/>
        <end position="21"/>
    </location>
</feature>
<gene>
    <name evidence="4" type="ORF">GFSPODELE1_LOCUS4904</name>
</gene>
<protein>
    <submittedName>
        <fullName evidence="4">Uncharacterized protein</fullName>
    </submittedName>
</protein>
<name>A0ABP1DCA8_9APHY</name>
<evidence type="ECO:0000256" key="2">
    <source>
        <dbReference type="SAM" id="MobiDB-lite"/>
    </source>
</evidence>
<proteinExistence type="predicted"/>
<evidence type="ECO:0000256" key="3">
    <source>
        <dbReference type="SAM" id="SignalP"/>
    </source>
</evidence>
<sequence>MRLSTLIGGSFLSLALPFMAASQPAHGNAHARRHNEIAQRARGDVSSHLYKRFSGIRFTFYDVGLGACGKWNQPDDFIVALSAINWGDGYPGPQCFKSITISYGGKTAQATIMDECMGCPDHGLDFSRGLFNHFASEDAGVITGEWWFNDGSGGGEAPPPPKTTTSPPPPPPTTTKHTPKPTPSSTPPPPPPPETTSTFSSSWSEPPPPPPTTSSTPSTSSTPTSTSHSTSSSSSSVKPSSTSSSVIPTPTPTGPNNLSVINQAVIGLGALAVAGGVAAAN</sequence>